<sequence>MAVIRNHNPHKVCIIHVMWRIEADRPNPRKRKIKKQSIKSVIYMSNRRILIF</sequence>
<dbReference type="Proteomes" id="UP000201058">
    <property type="component" value="Segment"/>
</dbReference>
<name>A0A0B4VFV7_9VIRU</name>
<dbReference type="GeneID" id="22921791"/>
<evidence type="ECO:0000313" key="2">
    <source>
        <dbReference type="Proteomes" id="UP000201058"/>
    </source>
</evidence>
<reference evidence="1 2" key="1">
    <citation type="journal article" date="2015" name="J. Virol.">
        <title>The genome of the nucleopolyhedrosis-causing virus from Tipula oleracea sheds new light on the Nudiviridae family.</title>
        <authorList>
            <person name="Bezier A."/>
            <person name="Theze J."/>
            <person name="Gavory F."/>
            <person name="Gaillard J."/>
            <person name="Poulain J."/>
            <person name="Drezen J.M."/>
            <person name="Herniou E.A."/>
        </authorList>
    </citation>
    <scope>NUCLEOTIDE SEQUENCE [LARGE SCALE GENOMIC DNA]</scope>
    <source>
        <strain evidence="1">35</strain>
    </source>
</reference>
<gene>
    <name evidence="1" type="ORF">TONV_077</name>
</gene>
<organism evidence="1 2">
    <name type="scientific">Tipula oleracea nudivirus</name>
    <dbReference type="NCBI Taxonomy" id="1546257"/>
    <lineage>
        <taxon>Viruses</taxon>
        <taxon>Viruses incertae sedis</taxon>
        <taxon>Naldaviricetes</taxon>
        <taxon>Lefavirales</taxon>
        <taxon>Nudiviridae</taxon>
        <taxon>Deltanudivirus</taxon>
        <taxon>Deltanudivirus tipoleraceae</taxon>
    </lineage>
</organism>
<protein>
    <submittedName>
        <fullName evidence="1">Uncharacterized protein</fullName>
    </submittedName>
</protein>
<dbReference type="KEGG" id="vg:22921791"/>
<keyword evidence="2" id="KW-1185">Reference proteome</keyword>
<dbReference type="RefSeq" id="YP_009116724.1">
    <property type="nucleotide sequence ID" value="NC_026242.1"/>
</dbReference>
<proteinExistence type="predicted"/>
<accession>A0A0B4VFV7</accession>
<evidence type="ECO:0000313" key="1">
    <source>
        <dbReference type="EMBL" id="AJD20137.1"/>
    </source>
</evidence>
<dbReference type="EMBL" id="KM610234">
    <property type="protein sequence ID" value="AJD20137.1"/>
    <property type="molecule type" value="Genomic_DNA"/>
</dbReference>